<dbReference type="InterPro" id="IPR054080">
    <property type="entry name" value="TPR1-like_2nd"/>
</dbReference>
<dbReference type="Pfam" id="PF21889">
    <property type="entry name" value="TPR1-like_2nd"/>
    <property type="match status" value="1"/>
</dbReference>
<sequence length="264" mass="29711">MDGDWDLVAKLLGKHLKKFHAAHQGFLYAVCKQEYLELIDRQEYQKAFTFLTTHLKPLEKVAAATSSSRHEFKELCYLLTCKAVGESDAFRDWEGVVRSREKLVEQLRATFALEEVISPQQDGDTAMTPPPVAMPDNRLVQLLHQSVAYQMEFSRYHPKTIPKVTTLLRDFECEVLPNAVKSTYVGHLQNVKFVTFVGTDGELLASGSSDATIKLWPTELPDVQQESGEEETNETSGTASTSIQGQEMPNVLPLNKLKVMTTIY</sequence>
<dbReference type="InterPro" id="IPR001680">
    <property type="entry name" value="WD40_rpt"/>
</dbReference>
<dbReference type="InterPro" id="IPR036322">
    <property type="entry name" value="WD40_repeat_dom_sf"/>
</dbReference>
<evidence type="ECO:0000256" key="2">
    <source>
        <dbReference type="SAM" id="MobiDB-lite"/>
    </source>
</evidence>
<dbReference type="InterPro" id="IPR045184">
    <property type="entry name" value="SMU1"/>
</dbReference>
<keyword evidence="5" id="KW-1185">Reference proteome</keyword>
<dbReference type="OrthoDB" id="674604at2759"/>
<dbReference type="Gene3D" id="2.130.10.10">
    <property type="entry name" value="YVTN repeat-like/Quinoprotein amine dehydrogenase"/>
    <property type="match status" value="1"/>
</dbReference>
<gene>
    <name evidence="4" type="ORF">PHPALM_9894</name>
</gene>
<feature type="domain" description="TPR1-like CTLH-containing" evidence="3">
    <location>
        <begin position="2"/>
        <end position="109"/>
    </location>
</feature>
<dbReference type="PANTHER" id="PTHR22848">
    <property type="entry name" value="WD40 REPEAT PROTEIN"/>
    <property type="match status" value="1"/>
</dbReference>
<dbReference type="PROSITE" id="PS50082">
    <property type="entry name" value="WD_REPEATS_2"/>
    <property type="match status" value="1"/>
</dbReference>
<keyword evidence="1" id="KW-0853">WD repeat</keyword>
<dbReference type="InterPro" id="IPR015943">
    <property type="entry name" value="WD40/YVTN_repeat-like_dom_sf"/>
</dbReference>
<comment type="caution">
    <text evidence="4">The sequence shown here is derived from an EMBL/GenBank/DDBJ whole genome shotgun (WGS) entry which is preliminary data.</text>
</comment>
<dbReference type="AlphaFoldDB" id="A0A2P4Y659"/>
<organism evidence="4 5">
    <name type="scientific">Phytophthora palmivora</name>
    <dbReference type="NCBI Taxonomy" id="4796"/>
    <lineage>
        <taxon>Eukaryota</taxon>
        <taxon>Sar</taxon>
        <taxon>Stramenopiles</taxon>
        <taxon>Oomycota</taxon>
        <taxon>Peronosporomycetes</taxon>
        <taxon>Peronosporales</taxon>
        <taxon>Peronosporaceae</taxon>
        <taxon>Phytophthora</taxon>
    </lineage>
</organism>
<accession>A0A2P4Y659</accession>
<feature type="region of interest" description="Disordered" evidence="2">
    <location>
        <begin position="223"/>
        <end position="244"/>
    </location>
</feature>
<evidence type="ECO:0000313" key="4">
    <source>
        <dbReference type="EMBL" id="POM73274.1"/>
    </source>
</evidence>
<dbReference type="GO" id="GO:0000398">
    <property type="term" value="P:mRNA splicing, via spliceosome"/>
    <property type="evidence" value="ECO:0007669"/>
    <property type="project" value="InterPro"/>
</dbReference>
<evidence type="ECO:0000256" key="1">
    <source>
        <dbReference type="PROSITE-ProRule" id="PRU00221"/>
    </source>
</evidence>
<proteinExistence type="predicted"/>
<dbReference type="Proteomes" id="UP000237271">
    <property type="component" value="Unassembled WGS sequence"/>
</dbReference>
<evidence type="ECO:0000259" key="3">
    <source>
        <dbReference type="Pfam" id="PF21889"/>
    </source>
</evidence>
<dbReference type="EMBL" id="NCKW01005208">
    <property type="protein sequence ID" value="POM73274.1"/>
    <property type="molecule type" value="Genomic_DNA"/>
</dbReference>
<dbReference type="SMART" id="SM00320">
    <property type="entry name" value="WD40"/>
    <property type="match status" value="1"/>
</dbReference>
<evidence type="ECO:0000313" key="5">
    <source>
        <dbReference type="Proteomes" id="UP000237271"/>
    </source>
</evidence>
<feature type="repeat" description="WD" evidence="1">
    <location>
        <begin position="184"/>
        <end position="216"/>
    </location>
</feature>
<dbReference type="PROSITE" id="PS50294">
    <property type="entry name" value="WD_REPEATS_REGION"/>
    <property type="match status" value="1"/>
</dbReference>
<name>A0A2P4Y659_9STRA</name>
<reference evidence="4 5" key="1">
    <citation type="journal article" date="2017" name="Genome Biol. Evol.">
        <title>Phytophthora megakarya and P. palmivora, closely related causal agents of cacao black pod rot, underwent increases in genome sizes and gene numbers by different mechanisms.</title>
        <authorList>
            <person name="Ali S.S."/>
            <person name="Shao J."/>
            <person name="Lary D.J."/>
            <person name="Kronmiller B."/>
            <person name="Shen D."/>
            <person name="Strem M.D."/>
            <person name="Amoako-Attah I."/>
            <person name="Akrofi A.Y."/>
            <person name="Begoude B.A."/>
            <person name="Ten Hoopen G.M."/>
            <person name="Coulibaly K."/>
            <person name="Kebe B.I."/>
            <person name="Melnick R.L."/>
            <person name="Guiltinan M.J."/>
            <person name="Tyler B.M."/>
            <person name="Meinhardt L.W."/>
            <person name="Bailey B.A."/>
        </authorList>
    </citation>
    <scope>NUCLEOTIDE SEQUENCE [LARGE SCALE GENOMIC DNA]</scope>
    <source>
        <strain evidence="5">sbr112.9</strain>
    </source>
</reference>
<dbReference type="SUPFAM" id="SSF50978">
    <property type="entry name" value="WD40 repeat-like"/>
    <property type="match status" value="1"/>
</dbReference>
<protein>
    <recommendedName>
        <fullName evidence="3">TPR1-like CTLH-containing domain-containing protein</fullName>
    </recommendedName>
</protein>